<dbReference type="EMBL" id="CP068439">
    <property type="protein sequence ID" value="QQX76139.1"/>
    <property type="molecule type" value="Genomic_DNA"/>
</dbReference>
<gene>
    <name evidence="2" type="ORF">JK629_12470</name>
</gene>
<dbReference type="InterPro" id="IPR051532">
    <property type="entry name" value="Ester_Hydrolysis_Enzymes"/>
</dbReference>
<evidence type="ECO:0000313" key="2">
    <source>
        <dbReference type="EMBL" id="QQX76139.1"/>
    </source>
</evidence>
<proteinExistence type="predicted"/>
<dbReference type="InterPro" id="IPR013830">
    <property type="entry name" value="SGNH_hydro"/>
</dbReference>
<keyword evidence="3" id="KW-1185">Reference proteome</keyword>
<feature type="domain" description="SGNH hydrolase-type esterase" evidence="1">
    <location>
        <begin position="69"/>
        <end position="233"/>
    </location>
</feature>
<dbReference type="SUPFAM" id="SSF52266">
    <property type="entry name" value="SGNH hydrolase"/>
    <property type="match status" value="1"/>
</dbReference>
<dbReference type="Proteomes" id="UP000629420">
    <property type="component" value="Chromosome"/>
</dbReference>
<dbReference type="PANTHER" id="PTHR30383">
    <property type="entry name" value="THIOESTERASE 1/PROTEASE 1/LYSOPHOSPHOLIPASE L1"/>
    <property type="match status" value="1"/>
</dbReference>
<evidence type="ECO:0000313" key="3">
    <source>
        <dbReference type="Proteomes" id="UP000629420"/>
    </source>
</evidence>
<dbReference type="RefSeq" id="WP_202335949.1">
    <property type="nucleotide sequence ID" value="NZ_CP068439.1"/>
</dbReference>
<dbReference type="CDD" id="cd01822">
    <property type="entry name" value="Lysophospholipase_L1_like"/>
    <property type="match status" value="1"/>
</dbReference>
<dbReference type="InterPro" id="IPR036514">
    <property type="entry name" value="SGNH_hydro_sf"/>
</dbReference>
<dbReference type="PANTHER" id="PTHR30383:SF5">
    <property type="entry name" value="SGNH HYDROLASE-TYPE ESTERASE DOMAIN-CONTAINING PROTEIN"/>
    <property type="match status" value="1"/>
</dbReference>
<organism evidence="2 3">
    <name type="scientific">Aequorivita iocasae</name>
    <dbReference type="NCBI Taxonomy" id="2803865"/>
    <lineage>
        <taxon>Bacteria</taxon>
        <taxon>Pseudomonadati</taxon>
        <taxon>Bacteroidota</taxon>
        <taxon>Flavobacteriia</taxon>
        <taxon>Flavobacteriales</taxon>
        <taxon>Flavobacteriaceae</taxon>
        <taxon>Aequorivita</taxon>
    </lineage>
</organism>
<reference evidence="2 3" key="1">
    <citation type="submission" date="2021-01" db="EMBL/GenBank/DDBJ databases">
        <title>Aequorivita sp. strain KX20305, a bacterium isolated from the sediment collected at a cold seep field in South China Sea.</title>
        <authorList>
            <person name="Zhang H."/>
            <person name="Li C."/>
        </authorList>
    </citation>
    <scope>NUCLEOTIDE SEQUENCE [LARGE SCALE GENOMIC DNA]</scope>
    <source>
        <strain evidence="2 3">KX20305</strain>
    </source>
</reference>
<dbReference type="Pfam" id="PF13472">
    <property type="entry name" value="Lipase_GDSL_2"/>
    <property type="match status" value="1"/>
</dbReference>
<dbReference type="Gene3D" id="3.40.50.1110">
    <property type="entry name" value="SGNH hydrolase"/>
    <property type="match status" value="1"/>
</dbReference>
<sequence length="251" mass="27332">MPNFKITQTLLNTIGSKSKYLLKFCYFLLVFILLSCGNDTKSKSAIEANENTPNETETSENTSSKTILFFGDSITAGYGLDDTNDAFPGIIQSKIDSLGLNYEVINSGVSGETSAGGKSRINWILNQNIDIFVLELGANDGLRGVPISETKANLQAIIDAVKTKSPETKIVLAGMQLPPNMGQDYTTQFRAIFADLAAENNIAFIPFILKDVGGVKKLNQNDGIHPTAEGHKIVAETVWEVLEHVLDSEKR</sequence>
<accession>A0ABX7DPX6</accession>
<protein>
    <submittedName>
        <fullName evidence="2">Arylesterase</fullName>
    </submittedName>
</protein>
<evidence type="ECO:0000259" key="1">
    <source>
        <dbReference type="Pfam" id="PF13472"/>
    </source>
</evidence>
<name>A0ABX7DPX6_9FLAO</name>